<comment type="subcellular location">
    <subcellularLocation>
        <location evidence="5">Cell membrane</location>
        <topology evidence="5">Multi-pass membrane protein</topology>
    </subcellularLocation>
    <subcellularLocation>
        <location evidence="1">Membrane</location>
        <topology evidence="1">Multi-pass membrane protein</topology>
    </subcellularLocation>
</comment>
<keyword evidence="4 5" id="KW-0472">Membrane</keyword>
<accession>A0A840Y337</accession>
<gene>
    <name evidence="6" type="ORF">FHS88_000749</name>
</gene>
<dbReference type="Pfam" id="PF01925">
    <property type="entry name" value="TauE"/>
    <property type="match status" value="1"/>
</dbReference>
<evidence type="ECO:0000313" key="6">
    <source>
        <dbReference type="EMBL" id="MBB5688633.1"/>
    </source>
</evidence>
<feature type="transmembrane region" description="Helical" evidence="5">
    <location>
        <begin position="205"/>
        <end position="230"/>
    </location>
</feature>
<organism evidence="6 7">
    <name type="scientific">Neoroseomonas alkaliterrae</name>
    <dbReference type="NCBI Taxonomy" id="1452450"/>
    <lineage>
        <taxon>Bacteria</taxon>
        <taxon>Pseudomonadati</taxon>
        <taxon>Pseudomonadota</taxon>
        <taxon>Alphaproteobacteria</taxon>
        <taxon>Acetobacterales</taxon>
        <taxon>Acetobacteraceae</taxon>
        <taxon>Neoroseomonas</taxon>
    </lineage>
</organism>
<comment type="similarity">
    <text evidence="5">Belongs to the 4-toluene sulfonate uptake permease (TSUP) (TC 2.A.102) family.</text>
</comment>
<evidence type="ECO:0000256" key="2">
    <source>
        <dbReference type="ARBA" id="ARBA00022692"/>
    </source>
</evidence>
<feature type="transmembrane region" description="Helical" evidence="5">
    <location>
        <begin position="242"/>
        <end position="261"/>
    </location>
</feature>
<keyword evidence="2 5" id="KW-0812">Transmembrane</keyword>
<evidence type="ECO:0000256" key="5">
    <source>
        <dbReference type="RuleBase" id="RU363041"/>
    </source>
</evidence>
<dbReference type="GO" id="GO:0005886">
    <property type="term" value="C:plasma membrane"/>
    <property type="evidence" value="ECO:0007669"/>
    <property type="project" value="UniProtKB-SubCell"/>
</dbReference>
<name>A0A840Y337_9PROT</name>
<keyword evidence="3 5" id="KW-1133">Transmembrane helix</keyword>
<protein>
    <recommendedName>
        <fullName evidence="5">Probable membrane transporter protein</fullName>
    </recommendedName>
</protein>
<feature type="transmembrane region" description="Helical" evidence="5">
    <location>
        <begin position="273"/>
        <end position="291"/>
    </location>
</feature>
<evidence type="ECO:0000313" key="7">
    <source>
        <dbReference type="Proteomes" id="UP000562254"/>
    </source>
</evidence>
<reference evidence="6 7" key="1">
    <citation type="submission" date="2020-08" db="EMBL/GenBank/DDBJ databases">
        <title>Genomic Encyclopedia of Type Strains, Phase IV (KMG-IV): sequencing the most valuable type-strain genomes for metagenomic binning, comparative biology and taxonomic classification.</title>
        <authorList>
            <person name="Goeker M."/>
        </authorList>
    </citation>
    <scope>NUCLEOTIDE SEQUENCE [LARGE SCALE GENOMIC DNA]</scope>
    <source>
        <strain evidence="6 7">DSM 25895</strain>
    </source>
</reference>
<keyword evidence="7" id="KW-1185">Reference proteome</keyword>
<dbReference type="RefSeq" id="WP_338146388.1">
    <property type="nucleotide sequence ID" value="NZ_JAAEDJ010000024.1"/>
</dbReference>
<dbReference type="InterPro" id="IPR002781">
    <property type="entry name" value="TM_pro_TauE-like"/>
</dbReference>
<comment type="caution">
    <text evidence="6">The sequence shown here is derived from an EMBL/GenBank/DDBJ whole genome shotgun (WGS) entry which is preliminary data.</text>
</comment>
<feature type="transmembrane region" description="Helical" evidence="5">
    <location>
        <begin position="30"/>
        <end position="63"/>
    </location>
</feature>
<dbReference type="PANTHER" id="PTHR43483:SF3">
    <property type="entry name" value="MEMBRANE TRANSPORTER PROTEIN HI_0806-RELATED"/>
    <property type="match status" value="1"/>
</dbReference>
<feature type="transmembrane region" description="Helical" evidence="5">
    <location>
        <begin position="113"/>
        <end position="131"/>
    </location>
</feature>
<evidence type="ECO:0000256" key="4">
    <source>
        <dbReference type="ARBA" id="ARBA00023136"/>
    </source>
</evidence>
<sequence>MDQRVWHGPSPPPIPDHTAMEHLNDPIWLLALAAAMAATGLVSGTLAGLLGVGGGIVIVPLLFNVFPLFGIPESIQMKVAVATSLATIIPTSIQSARKHFATGTMDVPLLRSIWPSMLAGVMLGTFLAVYVRGEGLTAVFAMVALLVALNMGFTGVDFKITERVPEGPPRQALGIGIGSVSAMMGIGGGTLGVPILSMCGHPIRAAVATASAFGLIISIPATIGFIWGGWGDPLRPPFSLGYVNLIGFALIAPTSILATPWGVKLAHSIPPLWLKRAFAVFLAVTSLRMFWSLF</sequence>
<dbReference type="EMBL" id="JACIJE010000002">
    <property type="protein sequence ID" value="MBB5688633.1"/>
    <property type="molecule type" value="Genomic_DNA"/>
</dbReference>
<dbReference type="Proteomes" id="UP000562254">
    <property type="component" value="Unassembled WGS sequence"/>
</dbReference>
<dbReference type="PANTHER" id="PTHR43483">
    <property type="entry name" value="MEMBRANE TRANSPORTER PROTEIN HI_0806-RELATED"/>
    <property type="match status" value="1"/>
</dbReference>
<dbReference type="AlphaFoldDB" id="A0A840Y337"/>
<keyword evidence="5" id="KW-1003">Cell membrane</keyword>
<evidence type="ECO:0000256" key="1">
    <source>
        <dbReference type="ARBA" id="ARBA00004141"/>
    </source>
</evidence>
<evidence type="ECO:0000256" key="3">
    <source>
        <dbReference type="ARBA" id="ARBA00022989"/>
    </source>
</evidence>
<proteinExistence type="inferred from homology"/>
<feature type="transmembrane region" description="Helical" evidence="5">
    <location>
        <begin position="172"/>
        <end position="193"/>
    </location>
</feature>
<feature type="transmembrane region" description="Helical" evidence="5">
    <location>
        <begin position="138"/>
        <end position="160"/>
    </location>
</feature>